<dbReference type="Proteomes" id="UP000033867">
    <property type="component" value="Unassembled WGS sequence"/>
</dbReference>
<dbReference type="Gene3D" id="1.10.3210.10">
    <property type="entry name" value="Hypothetical protein af1432"/>
    <property type="match status" value="1"/>
</dbReference>
<dbReference type="Pfam" id="PF12917">
    <property type="entry name" value="YfbR-like"/>
    <property type="match status" value="1"/>
</dbReference>
<organism evidence="1 2">
    <name type="scientific">Candidatus Magasanikbacteria bacterium GW2011_GWE2_42_7</name>
    <dbReference type="NCBI Taxonomy" id="1619052"/>
    <lineage>
        <taxon>Bacteria</taxon>
        <taxon>Candidatus Magasanikiibacteriota</taxon>
    </lineage>
</organism>
<dbReference type="EMBL" id="LCEK01000013">
    <property type="protein sequence ID" value="KKS72139.1"/>
    <property type="molecule type" value="Genomic_DNA"/>
</dbReference>
<comment type="caution">
    <text evidence="1">The sequence shown here is derived from an EMBL/GenBank/DDBJ whole genome shotgun (WGS) entry which is preliminary data.</text>
</comment>
<proteinExistence type="predicted"/>
<evidence type="ECO:0000313" key="1">
    <source>
        <dbReference type="EMBL" id="KKS72139.1"/>
    </source>
</evidence>
<protein>
    <recommendedName>
        <fullName evidence="3">HD domain-containing protein</fullName>
    </recommendedName>
</protein>
<accession>A0A0G1BG38</accession>
<evidence type="ECO:0008006" key="3">
    <source>
        <dbReference type="Google" id="ProtNLM"/>
    </source>
</evidence>
<sequence>MPTPSFTITFPPGFDERQALLEFVIRYHPYKPMFYRTNLWMHGHRLMWMIEDIAKEVQTVFPFFDKTRAQLMALIHDDLEIVMGDVQLNDKLAMTAEQKKQLDETEEKAMEEISSRFPESIGKYSYKKLLKRYNQIDVNDIEAVVVKYCDKMDGYCEALHELFAGNNVFATPLHTNTIPTDVYPSILQNFEKTFPLFAEIRHLEHPLFSLPQELDVASIVANGTRHTPTSLHVKTGVMHYDAWKNITQKYGGDFGMKMLVEQRER</sequence>
<reference evidence="1 2" key="1">
    <citation type="journal article" date="2015" name="Nature">
        <title>rRNA introns, odd ribosomes, and small enigmatic genomes across a large radiation of phyla.</title>
        <authorList>
            <person name="Brown C.T."/>
            <person name="Hug L.A."/>
            <person name="Thomas B.C."/>
            <person name="Sharon I."/>
            <person name="Castelle C.J."/>
            <person name="Singh A."/>
            <person name="Wilkins M.J."/>
            <person name="Williams K.H."/>
            <person name="Banfield J.F."/>
        </authorList>
    </citation>
    <scope>NUCLEOTIDE SEQUENCE [LARGE SCALE GENOMIC DNA]</scope>
</reference>
<gene>
    <name evidence="1" type="ORF">UV42_C0013G0017</name>
</gene>
<dbReference type="AlphaFoldDB" id="A0A0G1BG38"/>
<evidence type="ECO:0000313" key="2">
    <source>
        <dbReference type="Proteomes" id="UP000033867"/>
    </source>
</evidence>
<name>A0A0G1BG38_9BACT</name>
<dbReference type="SUPFAM" id="SSF109604">
    <property type="entry name" value="HD-domain/PDEase-like"/>
    <property type="match status" value="1"/>
</dbReference>